<dbReference type="EMBL" id="CH916368">
    <property type="protein sequence ID" value="EDW03533.1"/>
    <property type="molecule type" value="Genomic_DNA"/>
</dbReference>
<name>B4JE13_DROGR</name>
<dbReference type="GO" id="GO:0003723">
    <property type="term" value="F:RNA binding"/>
    <property type="evidence" value="ECO:0007669"/>
    <property type="project" value="TreeGrafter"/>
</dbReference>
<dbReference type="InterPro" id="IPR037447">
    <property type="entry name" value="Ribosomal_eS10"/>
</dbReference>
<evidence type="ECO:0000313" key="8">
    <source>
        <dbReference type="EMBL" id="EDW03533.1"/>
    </source>
</evidence>
<comment type="similarity">
    <text evidence="2">Belongs to the eukaryotic ribosomal protein eS10 family.</text>
</comment>
<dbReference type="PANTHER" id="PTHR12146:SF0">
    <property type="entry name" value="RIBOSOMAL PROTEIN S10"/>
    <property type="match status" value="1"/>
</dbReference>
<evidence type="ECO:0000313" key="9">
    <source>
        <dbReference type="Proteomes" id="UP000001070"/>
    </source>
</evidence>
<gene>
    <name evidence="8" type="primary">Dgri\GH10453</name>
    <name evidence="8" type="ORF">Dgri_GH10453</name>
</gene>
<dbReference type="PhylomeDB" id="B4JE13"/>
<feature type="region of interest" description="Disordered" evidence="6">
    <location>
        <begin position="94"/>
        <end position="164"/>
    </location>
</feature>
<feature type="compositionally biased region" description="Basic and acidic residues" evidence="6">
    <location>
        <begin position="104"/>
        <end position="126"/>
    </location>
</feature>
<sequence length="164" mass="19035">MFMKKADRIAIYQVLFHSGVMFAERSPQMMHTDKELKHLTNLQVTKTMKSLKSSGYVTEQTAWRHHYWCLNNEGIEFLRAYLHQPAEAMPITLQRRTVPVRMPRTSDDPRFRDGPRDGKERDDRSTYRRSNPPTGRELDKTGNVGAGSANMEFRGSFGRGRKDD</sequence>
<evidence type="ECO:0000256" key="5">
    <source>
        <dbReference type="ARBA" id="ARBA00023274"/>
    </source>
</evidence>
<comment type="subcellular location">
    <subcellularLocation>
        <location evidence="1">Cytoplasm</location>
    </subcellularLocation>
</comment>
<proteinExistence type="inferred from homology"/>
<evidence type="ECO:0000256" key="2">
    <source>
        <dbReference type="ARBA" id="ARBA00007278"/>
    </source>
</evidence>
<keyword evidence="4" id="KW-0689">Ribosomal protein</keyword>
<evidence type="ECO:0000256" key="3">
    <source>
        <dbReference type="ARBA" id="ARBA00022490"/>
    </source>
</evidence>
<reference evidence="8 9" key="1">
    <citation type="journal article" date="2007" name="Nature">
        <title>Evolution of genes and genomes on the Drosophila phylogeny.</title>
        <authorList>
            <consortium name="Drosophila 12 Genomes Consortium"/>
            <person name="Clark A.G."/>
            <person name="Eisen M.B."/>
            <person name="Smith D.R."/>
            <person name="Bergman C.M."/>
            <person name="Oliver B."/>
            <person name="Markow T.A."/>
            <person name="Kaufman T.C."/>
            <person name="Kellis M."/>
            <person name="Gelbart W."/>
            <person name="Iyer V.N."/>
            <person name="Pollard D.A."/>
            <person name="Sackton T.B."/>
            <person name="Larracuente A.M."/>
            <person name="Singh N.D."/>
            <person name="Abad J.P."/>
            <person name="Abt D.N."/>
            <person name="Adryan B."/>
            <person name="Aguade M."/>
            <person name="Akashi H."/>
            <person name="Anderson W.W."/>
            <person name="Aquadro C.F."/>
            <person name="Ardell D.H."/>
            <person name="Arguello R."/>
            <person name="Artieri C.G."/>
            <person name="Barbash D.A."/>
            <person name="Barker D."/>
            <person name="Barsanti P."/>
            <person name="Batterham P."/>
            <person name="Batzoglou S."/>
            <person name="Begun D."/>
            <person name="Bhutkar A."/>
            <person name="Blanco E."/>
            <person name="Bosak S.A."/>
            <person name="Bradley R.K."/>
            <person name="Brand A.D."/>
            <person name="Brent M.R."/>
            <person name="Brooks A.N."/>
            <person name="Brown R.H."/>
            <person name="Butlin R.K."/>
            <person name="Caggese C."/>
            <person name="Calvi B.R."/>
            <person name="Bernardo de Carvalho A."/>
            <person name="Caspi A."/>
            <person name="Castrezana S."/>
            <person name="Celniker S.E."/>
            <person name="Chang J.L."/>
            <person name="Chapple C."/>
            <person name="Chatterji S."/>
            <person name="Chinwalla A."/>
            <person name="Civetta A."/>
            <person name="Clifton S.W."/>
            <person name="Comeron J.M."/>
            <person name="Costello J.C."/>
            <person name="Coyne J.A."/>
            <person name="Daub J."/>
            <person name="David R.G."/>
            <person name="Delcher A.L."/>
            <person name="Delehaunty K."/>
            <person name="Do C.B."/>
            <person name="Ebling H."/>
            <person name="Edwards K."/>
            <person name="Eickbush T."/>
            <person name="Evans J.D."/>
            <person name="Filipski A."/>
            <person name="Findeiss S."/>
            <person name="Freyhult E."/>
            <person name="Fulton L."/>
            <person name="Fulton R."/>
            <person name="Garcia A.C."/>
            <person name="Gardiner A."/>
            <person name="Garfield D.A."/>
            <person name="Garvin B.E."/>
            <person name="Gibson G."/>
            <person name="Gilbert D."/>
            <person name="Gnerre S."/>
            <person name="Godfrey J."/>
            <person name="Good R."/>
            <person name="Gotea V."/>
            <person name="Gravely B."/>
            <person name="Greenberg A.J."/>
            <person name="Griffiths-Jones S."/>
            <person name="Gross S."/>
            <person name="Guigo R."/>
            <person name="Gustafson E.A."/>
            <person name="Haerty W."/>
            <person name="Hahn M.W."/>
            <person name="Halligan D.L."/>
            <person name="Halpern A.L."/>
            <person name="Halter G.M."/>
            <person name="Han M.V."/>
            <person name="Heger A."/>
            <person name="Hillier L."/>
            <person name="Hinrichs A.S."/>
            <person name="Holmes I."/>
            <person name="Hoskins R.A."/>
            <person name="Hubisz M.J."/>
            <person name="Hultmark D."/>
            <person name="Huntley M.A."/>
            <person name="Jaffe D.B."/>
            <person name="Jagadeeshan S."/>
            <person name="Jeck W.R."/>
            <person name="Johnson J."/>
            <person name="Jones C.D."/>
            <person name="Jordan W.C."/>
            <person name="Karpen G.H."/>
            <person name="Kataoka E."/>
            <person name="Keightley P.D."/>
            <person name="Kheradpour P."/>
            <person name="Kirkness E.F."/>
            <person name="Koerich L.B."/>
            <person name="Kristiansen K."/>
            <person name="Kudrna D."/>
            <person name="Kulathinal R.J."/>
            <person name="Kumar S."/>
            <person name="Kwok R."/>
            <person name="Lander E."/>
            <person name="Langley C.H."/>
            <person name="Lapoint R."/>
            <person name="Lazzaro B.P."/>
            <person name="Lee S.J."/>
            <person name="Levesque L."/>
            <person name="Li R."/>
            <person name="Lin C.F."/>
            <person name="Lin M.F."/>
            <person name="Lindblad-Toh K."/>
            <person name="Llopart A."/>
            <person name="Long M."/>
            <person name="Low L."/>
            <person name="Lozovsky E."/>
            <person name="Lu J."/>
            <person name="Luo M."/>
            <person name="Machado C.A."/>
            <person name="Makalowski W."/>
            <person name="Marzo M."/>
            <person name="Matsuda M."/>
            <person name="Matzkin L."/>
            <person name="McAllister B."/>
            <person name="McBride C.S."/>
            <person name="McKernan B."/>
            <person name="McKernan K."/>
            <person name="Mendez-Lago M."/>
            <person name="Minx P."/>
            <person name="Mollenhauer M.U."/>
            <person name="Montooth K."/>
            <person name="Mount S.M."/>
            <person name="Mu X."/>
            <person name="Myers E."/>
            <person name="Negre B."/>
            <person name="Newfeld S."/>
            <person name="Nielsen R."/>
            <person name="Noor M.A."/>
            <person name="O'Grady P."/>
            <person name="Pachter L."/>
            <person name="Papaceit M."/>
            <person name="Parisi M.J."/>
            <person name="Parisi M."/>
            <person name="Parts L."/>
            <person name="Pedersen J.S."/>
            <person name="Pesole G."/>
            <person name="Phillippy A.M."/>
            <person name="Ponting C.P."/>
            <person name="Pop M."/>
            <person name="Porcelli D."/>
            <person name="Powell J.R."/>
            <person name="Prohaska S."/>
            <person name="Pruitt K."/>
            <person name="Puig M."/>
            <person name="Quesneville H."/>
            <person name="Ram K.R."/>
            <person name="Rand D."/>
            <person name="Rasmussen M.D."/>
            <person name="Reed L.K."/>
            <person name="Reenan R."/>
            <person name="Reily A."/>
            <person name="Remington K.A."/>
            <person name="Rieger T.T."/>
            <person name="Ritchie M.G."/>
            <person name="Robin C."/>
            <person name="Rogers Y.H."/>
            <person name="Rohde C."/>
            <person name="Rozas J."/>
            <person name="Rubenfield M.J."/>
            <person name="Ruiz A."/>
            <person name="Russo S."/>
            <person name="Salzberg S.L."/>
            <person name="Sanchez-Gracia A."/>
            <person name="Saranga D.J."/>
            <person name="Sato H."/>
            <person name="Schaeffer S.W."/>
            <person name="Schatz M.C."/>
            <person name="Schlenke T."/>
            <person name="Schwartz R."/>
            <person name="Segarra C."/>
            <person name="Singh R.S."/>
            <person name="Sirot L."/>
            <person name="Sirota M."/>
            <person name="Sisneros N.B."/>
            <person name="Smith C.D."/>
            <person name="Smith T.F."/>
            <person name="Spieth J."/>
            <person name="Stage D.E."/>
            <person name="Stark A."/>
            <person name="Stephan W."/>
            <person name="Strausberg R.L."/>
            <person name="Strempel S."/>
            <person name="Sturgill D."/>
            <person name="Sutton G."/>
            <person name="Sutton G.G."/>
            <person name="Tao W."/>
            <person name="Teichmann S."/>
            <person name="Tobari Y.N."/>
            <person name="Tomimura Y."/>
            <person name="Tsolas J.M."/>
            <person name="Valente V.L."/>
            <person name="Venter E."/>
            <person name="Venter J.C."/>
            <person name="Vicario S."/>
            <person name="Vieira F.G."/>
            <person name="Vilella A.J."/>
            <person name="Villasante A."/>
            <person name="Walenz B."/>
            <person name="Wang J."/>
            <person name="Wasserman M."/>
            <person name="Watts T."/>
            <person name="Wilson D."/>
            <person name="Wilson R.K."/>
            <person name="Wing R.A."/>
            <person name="Wolfner M.F."/>
            <person name="Wong A."/>
            <person name="Wong G.K."/>
            <person name="Wu C.I."/>
            <person name="Wu G."/>
            <person name="Yamamoto D."/>
            <person name="Yang H.P."/>
            <person name="Yang S.P."/>
            <person name="Yorke J.A."/>
            <person name="Yoshida K."/>
            <person name="Zdobnov E."/>
            <person name="Zhang P."/>
            <person name="Zhang Y."/>
            <person name="Zimin A.V."/>
            <person name="Baldwin J."/>
            <person name="Abdouelleil A."/>
            <person name="Abdulkadir J."/>
            <person name="Abebe A."/>
            <person name="Abera B."/>
            <person name="Abreu J."/>
            <person name="Acer S.C."/>
            <person name="Aftuck L."/>
            <person name="Alexander A."/>
            <person name="An P."/>
            <person name="Anderson E."/>
            <person name="Anderson S."/>
            <person name="Arachi H."/>
            <person name="Azer M."/>
            <person name="Bachantsang P."/>
            <person name="Barry A."/>
            <person name="Bayul T."/>
            <person name="Berlin A."/>
            <person name="Bessette D."/>
            <person name="Bloom T."/>
            <person name="Blye J."/>
            <person name="Boguslavskiy L."/>
            <person name="Bonnet C."/>
            <person name="Boukhgalter B."/>
            <person name="Bourzgui I."/>
            <person name="Brown A."/>
            <person name="Cahill P."/>
            <person name="Channer S."/>
            <person name="Cheshatsang Y."/>
            <person name="Chuda L."/>
            <person name="Citroen M."/>
            <person name="Collymore A."/>
            <person name="Cooke P."/>
            <person name="Costello M."/>
            <person name="D'Aco K."/>
            <person name="Daza R."/>
            <person name="De Haan G."/>
            <person name="DeGray S."/>
            <person name="DeMaso C."/>
            <person name="Dhargay N."/>
            <person name="Dooley K."/>
            <person name="Dooley E."/>
            <person name="Doricent M."/>
            <person name="Dorje P."/>
            <person name="Dorjee K."/>
            <person name="Dupes A."/>
            <person name="Elong R."/>
            <person name="Falk J."/>
            <person name="Farina A."/>
            <person name="Faro S."/>
            <person name="Ferguson D."/>
            <person name="Fisher S."/>
            <person name="Foley C.D."/>
            <person name="Franke A."/>
            <person name="Friedrich D."/>
            <person name="Gadbois L."/>
            <person name="Gearin G."/>
            <person name="Gearin C.R."/>
            <person name="Giannoukos G."/>
            <person name="Goode T."/>
            <person name="Graham J."/>
            <person name="Grandbois E."/>
            <person name="Grewal S."/>
            <person name="Gyaltsen K."/>
            <person name="Hafez N."/>
            <person name="Hagos B."/>
            <person name="Hall J."/>
            <person name="Henson C."/>
            <person name="Hollinger A."/>
            <person name="Honan T."/>
            <person name="Huard M.D."/>
            <person name="Hughes L."/>
            <person name="Hurhula B."/>
            <person name="Husby M.E."/>
            <person name="Kamat A."/>
            <person name="Kanga B."/>
            <person name="Kashin S."/>
            <person name="Khazanovich D."/>
            <person name="Kisner P."/>
            <person name="Lance K."/>
            <person name="Lara M."/>
            <person name="Lee W."/>
            <person name="Lennon N."/>
            <person name="Letendre F."/>
            <person name="LeVine R."/>
            <person name="Lipovsky A."/>
            <person name="Liu X."/>
            <person name="Liu J."/>
            <person name="Liu S."/>
            <person name="Lokyitsang T."/>
            <person name="Lokyitsang Y."/>
            <person name="Lubonja R."/>
            <person name="Lui A."/>
            <person name="MacDonald P."/>
            <person name="Magnisalis V."/>
            <person name="Maru K."/>
            <person name="Matthews C."/>
            <person name="McCusker W."/>
            <person name="McDonough S."/>
            <person name="Mehta T."/>
            <person name="Meldrim J."/>
            <person name="Meneus L."/>
            <person name="Mihai O."/>
            <person name="Mihalev A."/>
            <person name="Mihova T."/>
            <person name="Mittelman R."/>
            <person name="Mlenga V."/>
            <person name="Montmayeur A."/>
            <person name="Mulrain L."/>
            <person name="Navidi A."/>
            <person name="Naylor J."/>
            <person name="Negash T."/>
            <person name="Nguyen T."/>
            <person name="Nguyen N."/>
            <person name="Nicol R."/>
            <person name="Norbu C."/>
            <person name="Norbu N."/>
            <person name="Novod N."/>
            <person name="O'Neill B."/>
            <person name="Osman S."/>
            <person name="Markiewicz E."/>
            <person name="Oyono O.L."/>
            <person name="Patti C."/>
            <person name="Phunkhang P."/>
            <person name="Pierre F."/>
            <person name="Priest M."/>
            <person name="Raghuraman S."/>
            <person name="Rege F."/>
            <person name="Reyes R."/>
            <person name="Rise C."/>
            <person name="Rogov P."/>
            <person name="Ross K."/>
            <person name="Ryan E."/>
            <person name="Settipalli S."/>
            <person name="Shea T."/>
            <person name="Sherpa N."/>
            <person name="Shi L."/>
            <person name="Shih D."/>
            <person name="Sparrow T."/>
            <person name="Spaulding J."/>
            <person name="Stalker J."/>
            <person name="Stange-Thomann N."/>
            <person name="Stavropoulos S."/>
            <person name="Stone C."/>
            <person name="Strader C."/>
            <person name="Tesfaye S."/>
            <person name="Thomson T."/>
            <person name="Thoulutsang Y."/>
            <person name="Thoulutsang D."/>
            <person name="Topham K."/>
            <person name="Topping I."/>
            <person name="Tsamla T."/>
            <person name="Vassiliev H."/>
            <person name="Vo A."/>
            <person name="Wangchuk T."/>
            <person name="Wangdi T."/>
            <person name="Weiand M."/>
            <person name="Wilkinson J."/>
            <person name="Wilson A."/>
            <person name="Yadav S."/>
            <person name="Young G."/>
            <person name="Yu Q."/>
            <person name="Zembek L."/>
            <person name="Zhong D."/>
            <person name="Zimmer A."/>
            <person name="Zwirko Z."/>
            <person name="Jaffe D.B."/>
            <person name="Alvarez P."/>
            <person name="Brockman W."/>
            <person name="Butler J."/>
            <person name="Chin C."/>
            <person name="Gnerre S."/>
            <person name="Grabherr M."/>
            <person name="Kleber M."/>
            <person name="Mauceli E."/>
            <person name="MacCallum I."/>
        </authorList>
    </citation>
    <scope>NUCLEOTIDE SEQUENCE [LARGE SCALE GENOMIC DNA]</scope>
    <source>
        <strain evidence="9">Tucson 15287-2541.00</strain>
    </source>
</reference>
<dbReference type="PANTHER" id="PTHR12146">
    <property type="entry name" value="40S RIBOSOMAL PROTEIN S10"/>
    <property type="match status" value="1"/>
</dbReference>
<keyword evidence="9" id="KW-1185">Reference proteome</keyword>
<evidence type="ECO:0000256" key="1">
    <source>
        <dbReference type="ARBA" id="ARBA00004496"/>
    </source>
</evidence>
<dbReference type="STRING" id="7222.B4JE13"/>
<dbReference type="SMR" id="B4JE13"/>
<accession>B4JE13</accession>
<dbReference type="KEGG" id="dgr:6562749"/>
<dbReference type="Pfam" id="PF03501">
    <property type="entry name" value="S10_plectin"/>
    <property type="match status" value="1"/>
</dbReference>
<feature type="domain" description="Plectin/eS10 N-terminal" evidence="7">
    <location>
        <begin position="3"/>
        <end position="96"/>
    </location>
</feature>
<dbReference type="OrthoDB" id="5211809at2759"/>
<dbReference type="GO" id="GO:0022627">
    <property type="term" value="C:cytosolic small ribosomal subunit"/>
    <property type="evidence" value="ECO:0007669"/>
    <property type="project" value="TreeGrafter"/>
</dbReference>
<dbReference type="HOGENOM" id="CLU_089349_3_1_1"/>
<dbReference type="eggNOG" id="KOG3344">
    <property type="taxonomic scope" value="Eukaryota"/>
</dbReference>
<evidence type="ECO:0000256" key="4">
    <source>
        <dbReference type="ARBA" id="ARBA00022980"/>
    </source>
</evidence>
<dbReference type="InterPro" id="IPR005326">
    <property type="entry name" value="Plectin_eS10_N"/>
</dbReference>
<dbReference type="Proteomes" id="UP000001070">
    <property type="component" value="Unassembled WGS sequence"/>
</dbReference>
<keyword evidence="3" id="KW-0963">Cytoplasm</keyword>
<dbReference type="OMA" id="GYYMKEQ"/>
<protein>
    <submittedName>
        <fullName evidence="8">GH10453</fullName>
    </submittedName>
</protein>
<organism evidence="9">
    <name type="scientific">Drosophila grimshawi</name>
    <name type="common">Hawaiian fruit fly</name>
    <name type="synonym">Idiomyia grimshawi</name>
    <dbReference type="NCBI Taxonomy" id="7222"/>
    <lineage>
        <taxon>Eukaryota</taxon>
        <taxon>Metazoa</taxon>
        <taxon>Ecdysozoa</taxon>
        <taxon>Arthropoda</taxon>
        <taxon>Hexapoda</taxon>
        <taxon>Insecta</taxon>
        <taxon>Pterygota</taxon>
        <taxon>Neoptera</taxon>
        <taxon>Endopterygota</taxon>
        <taxon>Diptera</taxon>
        <taxon>Brachycera</taxon>
        <taxon>Muscomorpha</taxon>
        <taxon>Ephydroidea</taxon>
        <taxon>Drosophilidae</taxon>
        <taxon>Drosophila</taxon>
        <taxon>Hawaiian Drosophila</taxon>
    </lineage>
</organism>
<dbReference type="AlphaFoldDB" id="B4JE13"/>
<dbReference type="Gene3D" id="1.10.10.10">
    <property type="entry name" value="Winged helix-like DNA-binding domain superfamily/Winged helix DNA-binding domain"/>
    <property type="match status" value="1"/>
</dbReference>
<keyword evidence="5" id="KW-0687">Ribonucleoprotein</keyword>
<dbReference type="InterPro" id="IPR036388">
    <property type="entry name" value="WH-like_DNA-bd_sf"/>
</dbReference>
<evidence type="ECO:0000259" key="7">
    <source>
        <dbReference type="Pfam" id="PF03501"/>
    </source>
</evidence>
<evidence type="ECO:0000256" key="6">
    <source>
        <dbReference type="SAM" id="MobiDB-lite"/>
    </source>
</evidence>
<dbReference type="GO" id="GO:0003735">
    <property type="term" value="F:structural constituent of ribosome"/>
    <property type="evidence" value="ECO:0007669"/>
    <property type="project" value="TreeGrafter"/>
</dbReference>